<protein>
    <submittedName>
        <fullName evidence="2">Uncharacterized protein</fullName>
    </submittedName>
</protein>
<keyword evidence="1" id="KW-0812">Transmembrane</keyword>
<keyword evidence="3" id="KW-1185">Reference proteome</keyword>
<evidence type="ECO:0000256" key="1">
    <source>
        <dbReference type="SAM" id="Phobius"/>
    </source>
</evidence>
<dbReference type="AlphaFoldDB" id="A0A1V8RRY7"/>
<feature type="transmembrane region" description="Helical" evidence="1">
    <location>
        <begin position="16"/>
        <end position="38"/>
    </location>
</feature>
<gene>
    <name evidence="2" type="ORF">BFN67_02360</name>
</gene>
<reference evidence="2 3" key="1">
    <citation type="journal article" date="2016" name="Int. J. Syst. Evol. Microbiol.">
        <title>Pseudaminobacter manganicus sp. nov., isolated from sludge of a manganese mine.</title>
        <authorList>
            <person name="Li J."/>
            <person name="Huang J."/>
            <person name="Liao S."/>
            <person name="Wang G."/>
        </authorList>
    </citation>
    <scope>NUCLEOTIDE SEQUENCE [LARGE SCALE GENOMIC DNA]</scope>
    <source>
        <strain evidence="2 3">JH-7</strain>
    </source>
</reference>
<evidence type="ECO:0000313" key="3">
    <source>
        <dbReference type="Proteomes" id="UP000191905"/>
    </source>
</evidence>
<sequence length="139" mass="14713">MSVGEKWQAYHPSKGVWFWSCVASCVLTMIVGFSWGGWVTGGSATEQADLAAKQASAQLAANICVHRFLSAPNAASSLAELKKTDSWKRDSFVSDGGWVTFAKMEKPVAGAADLCAEELASAELPVASDMTAPQQQAVN</sequence>
<organism evidence="2 3">
    <name type="scientific">Manganibacter manganicus</name>
    <dbReference type="NCBI Taxonomy" id="1873176"/>
    <lineage>
        <taxon>Bacteria</taxon>
        <taxon>Pseudomonadati</taxon>
        <taxon>Pseudomonadota</taxon>
        <taxon>Alphaproteobacteria</taxon>
        <taxon>Hyphomicrobiales</taxon>
        <taxon>Phyllobacteriaceae</taxon>
        <taxon>Manganibacter</taxon>
    </lineage>
</organism>
<keyword evidence="1" id="KW-1133">Transmembrane helix</keyword>
<dbReference type="Proteomes" id="UP000191905">
    <property type="component" value="Unassembled WGS sequence"/>
</dbReference>
<proteinExistence type="predicted"/>
<dbReference type="STRING" id="1873176.BFN67_02360"/>
<name>A0A1V8RRY7_9HYPH</name>
<evidence type="ECO:0000313" key="2">
    <source>
        <dbReference type="EMBL" id="OQM75960.1"/>
    </source>
</evidence>
<accession>A0A1V8RRY7</accession>
<dbReference type="EMBL" id="MDET01000012">
    <property type="protein sequence ID" value="OQM75960.1"/>
    <property type="molecule type" value="Genomic_DNA"/>
</dbReference>
<keyword evidence="1" id="KW-0472">Membrane</keyword>
<comment type="caution">
    <text evidence="2">The sequence shown here is derived from an EMBL/GenBank/DDBJ whole genome shotgun (WGS) entry which is preliminary data.</text>
</comment>